<keyword evidence="3" id="KW-1185">Reference proteome</keyword>
<evidence type="ECO:0000313" key="3">
    <source>
        <dbReference type="Proteomes" id="UP000027222"/>
    </source>
</evidence>
<evidence type="ECO:0000313" key="2">
    <source>
        <dbReference type="EMBL" id="KDR71525.1"/>
    </source>
</evidence>
<dbReference type="Proteomes" id="UP000027222">
    <property type="component" value="Unassembled WGS sequence"/>
</dbReference>
<proteinExistence type="predicted"/>
<sequence>MTRILGLSTEVLIEIFSSVFFTDLLSCKRTCQTFFDVISNSIELNYQIELQKSSMQNNPACSLSLPSRLKMIKDRELAWASFDFKFVTKVKVPSELFGVYDVSARVLLLGKESSNEAFEPDGIQSVRLPSSDDENVSIEWKNLDLGATILDFRPSIEAHDLVACVVLVPDKEDPEIWNINLVLRQYSDTSKNHCAALKPIIFICSALPHEEPPAVSIDISGDNLAIDVLFLDDSSMEATNNLFVFNWKSGESKTIHPTRASNSGTIFLREDILLQPNTVAGSLDIYRIPPSTSDSTPSRIQRLISLGLPDLSMGYALSTLSCRGEPGVNPKPAKYTPSTRPYTNDPNVEIMRFAMEIVSVYDETKEDYFVMITHRQALLDFLDLEEERQRRESTSSGARISWDIWGPRISRWFEVDSFSSFFTMDSFGQRYVRLTNPEGEVEEGSPEPRNAIHIFDFNPFHVKFMEIHGSGVVAGKPNLVLHVVGGGAEGLRATTAESICPGRGVFTRDIVGMLPYVELISDGWPFSEYKGLMIDEERLIAIRTDINTFRIQSVDVIYFG</sequence>
<dbReference type="SMART" id="SM00256">
    <property type="entry name" value="FBOX"/>
    <property type="match status" value="1"/>
</dbReference>
<dbReference type="SUPFAM" id="SSF81383">
    <property type="entry name" value="F-box domain"/>
    <property type="match status" value="1"/>
</dbReference>
<dbReference type="AlphaFoldDB" id="A0A067SKR6"/>
<dbReference type="InterPro" id="IPR036047">
    <property type="entry name" value="F-box-like_dom_sf"/>
</dbReference>
<evidence type="ECO:0000259" key="1">
    <source>
        <dbReference type="SMART" id="SM00256"/>
    </source>
</evidence>
<dbReference type="InterPro" id="IPR001810">
    <property type="entry name" value="F-box_dom"/>
</dbReference>
<dbReference type="OrthoDB" id="2751409at2759"/>
<feature type="domain" description="F-box" evidence="1">
    <location>
        <begin position="7"/>
        <end position="46"/>
    </location>
</feature>
<reference evidence="3" key="1">
    <citation type="journal article" date="2014" name="Proc. Natl. Acad. Sci. U.S.A.">
        <title>Extensive sampling of basidiomycete genomes demonstrates inadequacy of the white-rot/brown-rot paradigm for wood decay fungi.</title>
        <authorList>
            <person name="Riley R."/>
            <person name="Salamov A.A."/>
            <person name="Brown D.W."/>
            <person name="Nagy L.G."/>
            <person name="Floudas D."/>
            <person name="Held B.W."/>
            <person name="Levasseur A."/>
            <person name="Lombard V."/>
            <person name="Morin E."/>
            <person name="Otillar R."/>
            <person name="Lindquist E.A."/>
            <person name="Sun H."/>
            <person name="LaButti K.M."/>
            <person name="Schmutz J."/>
            <person name="Jabbour D."/>
            <person name="Luo H."/>
            <person name="Baker S.E."/>
            <person name="Pisabarro A.G."/>
            <person name="Walton J.D."/>
            <person name="Blanchette R.A."/>
            <person name="Henrissat B."/>
            <person name="Martin F."/>
            <person name="Cullen D."/>
            <person name="Hibbett D.S."/>
            <person name="Grigoriev I.V."/>
        </authorList>
    </citation>
    <scope>NUCLEOTIDE SEQUENCE [LARGE SCALE GENOMIC DNA]</scope>
    <source>
        <strain evidence="3">CBS 339.88</strain>
    </source>
</reference>
<protein>
    <recommendedName>
        <fullName evidence="1">F-box domain-containing protein</fullName>
    </recommendedName>
</protein>
<dbReference type="EMBL" id="KL142392">
    <property type="protein sequence ID" value="KDR71525.1"/>
    <property type="molecule type" value="Genomic_DNA"/>
</dbReference>
<name>A0A067SKR6_GALM3</name>
<dbReference type="HOGENOM" id="CLU_007279_0_0_1"/>
<gene>
    <name evidence="2" type="ORF">GALMADRAFT_281783</name>
</gene>
<organism evidence="2 3">
    <name type="scientific">Galerina marginata (strain CBS 339.88)</name>
    <dbReference type="NCBI Taxonomy" id="685588"/>
    <lineage>
        <taxon>Eukaryota</taxon>
        <taxon>Fungi</taxon>
        <taxon>Dikarya</taxon>
        <taxon>Basidiomycota</taxon>
        <taxon>Agaricomycotina</taxon>
        <taxon>Agaricomycetes</taxon>
        <taxon>Agaricomycetidae</taxon>
        <taxon>Agaricales</taxon>
        <taxon>Agaricineae</taxon>
        <taxon>Strophariaceae</taxon>
        <taxon>Galerina</taxon>
    </lineage>
</organism>
<dbReference type="Pfam" id="PF00646">
    <property type="entry name" value="F-box"/>
    <property type="match status" value="1"/>
</dbReference>
<accession>A0A067SKR6</accession>